<name>A0A660KZ22_9ACTN</name>
<evidence type="ECO:0000313" key="2">
    <source>
        <dbReference type="Proteomes" id="UP000278962"/>
    </source>
</evidence>
<keyword evidence="2" id="KW-1185">Reference proteome</keyword>
<accession>A0A660KZ22</accession>
<gene>
    <name evidence="1" type="ORF">C8N24_4902</name>
</gene>
<organism evidence="1 2">
    <name type="scientific">Solirubrobacter pauli</name>
    <dbReference type="NCBI Taxonomy" id="166793"/>
    <lineage>
        <taxon>Bacteria</taxon>
        <taxon>Bacillati</taxon>
        <taxon>Actinomycetota</taxon>
        <taxon>Thermoleophilia</taxon>
        <taxon>Solirubrobacterales</taxon>
        <taxon>Solirubrobacteraceae</taxon>
        <taxon>Solirubrobacter</taxon>
    </lineage>
</organism>
<dbReference type="AlphaFoldDB" id="A0A660KZ22"/>
<sequence>MARYVFPELLHQLGISRMRFAAAAAVYDPGPLLQAQAAARKAR</sequence>
<comment type="caution">
    <text evidence="1">The sequence shown here is derived from an EMBL/GenBank/DDBJ whole genome shotgun (WGS) entry which is preliminary data.</text>
</comment>
<proteinExistence type="predicted"/>
<dbReference type="Proteomes" id="UP000278962">
    <property type="component" value="Unassembled WGS sequence"/>
</dbReference>
<evidence type="ECO:0000313" key="1">
    <source>
        <dbReference type="EMBL" id="RKQ86886.1"/>
    </source>
</evidence>
<dbReference type="EMBL" id="RBIL01000002">
    <property type="protein sequence ID" value="RKQ86886.1"/>
    <property type="molecule type" value="Genomic_DNA"/>
</dbReference>
<dbReference type="RefSeq" id="WP_281272666.1">
    <property type="nucleotide sequence ID" value="NZ_RBIL01000002.1"/>
</dbReference>
<reference evidence="1 2" key="1">
    <citation type="submission" date="2018-10" db="EMBL/GenBank/DDBJ databases">
        <title>Genomic Encyclopedia of Archaeal and Bacterial Type Strains, Phase II (KMG-II): from individual species to whole genera.</title>
        <authorList>
            <person name="Goeker M."/>
        </authorList>
    </citation>
    <scope>NUCLEOTIDE SEQUENCE [LARGE SCALE GENOMIC DNA]</scope>
    <source>
        <strain evidence="1 2">DSM 14954</strain>
    </source>
</reference>
<protein>
    <submittedName>
        <fullName evidence="1">Uncharacterized protein</fullName>
    </submittedName>
</protein>